<accession>A0A8C3J6L2</accession>
<evidence type="ECO:0000256" key="4">
    <source>
        <dbReference type="SAM" id="MobiDB-lite"/>
    </source>
</evidence>
<dbReference type="InterPro" id="IPR030045">
    <property type="entry name" value="CTNNAL1"/>
</dbReference>
<keyword evidence="3" id="KW-0963">Cytoplasm</keyword>
<keyword evidence="6" id="KW-1185">Reference proteome</keyword>
<evidence type="ECO:0000256" key="1">
    <source>
        <dbReference type="ARBA" id="ARBA00004496"/>
    </source>
</evidence>
<dbReference type="GO" id="GO:0045296">
    <property type="term" value="F:cadherin binding"/>
    <property type="evidence" value="ECO:0007669"/>
    <property type="project" value="InterPro"/>
</dbReference>
<dbReference type="GO" id="GO:0005737">
    <property type="term" value="C:cytoplasm"/>
    <property type="evidence" value="ECO:0007669"/>
    <property type="project" value="UniProtKB-SubCell"/>
</dbReference>
<dbReference type="InterPro" id="IPR036723">
    <property type="entry name" value="Alpha-catenin/vinculin-like_sf"/>
</dbReference>
<dbReference type="InterPro" id="IPR006077">
    <property type="entry name" value="Vinculin/catenin"/>
</dbReference>
<dbReference type="Proteomes" id="UP000694419">
    <property type="component" value="Unplaced"/>
</dbReference>
<dbReference type="GO" id="GO:0007266">
    <property type="term" value="P:Rho protein signal transduction"/>
    <property type="evidence" value="ECO:0007669"/>
    <property type="project" value="InterPro"/>
</dbReference>
<evidence type="ECO:0008006" key="7">
    <source>
        <dbReference type="Google" id="ProtNLM"/>
    </source>
</evidence>
<comment type="similarity">
    <text evidence="2">Belongs to the vinculin/alpha-catenin family.</text>
</comment>
<protein>
    <recommendedName>
        <fullName evidence="7">Alpha-catulin</fullName>
    </recommendedName>
</protein>
<dbReference type="InterPro" id="IPR001033">
    <property type="entry name" value="Alpha_catenin"/>
</dbReference>
<dbReference type="Pfam" id="PF01044">
    <property type="entry name" value="Vinculin"/>
    <property type="match status" value="1"/>
</dbReference>
<dbReference type="Ensembl" id="ENSCPGT00000003390.1">
    <property type="protein sequence ID" value="ENSCPGP00000003080.1"/>
    <property type="gene ID" value="ENSCPGG00000002268.1"/>
</dbReference>
<dbReference type="FunFam" id="1.20.120.230:FF:000016">
    <property type="entry name" value="Catenin alpha like 1"/>
    <property type="match status" value="1"/>
</dbReference>
<feature type="region of interest" description="Disordered" evidence="4">
    <location>
        <begin position="1"/>
        <end position="72"/>
    </location>
</feature>
<reference evidence="5" key="2">
    <citation type="submission" date="2025-09" db="UniProtKB">
        <authorList>
            <consortium name="Ensembl"/>
        </authorList>
    </citation>
    <scope>IDENTIFICATION</scope>
</reference>
<dbReference type="PRINTS" id="PR00805">
    <property type="entry name" value="ALPHACATENIN"/>
</dbReference>
<organism evidence="5 6">
    <name type="scientific">Calidris pygmaea</name>
    <name type="common">Spoon-billed sandpiper</name>
    <dbReference type="NCBI Taxonomy" id="425635"/>
    <lineage>
        <taxon>Eukaryota</taxon>
        <taxon>Metazoa</taxon>
        <taxon>Chordata</taxon>
        <taxon>Craniata</taxon>
        <taxon>Vertebrata</taxon>
        <taxon>Euteleostomi</taxon>
        <taxon>Archelosauria</taxon>
        <taxon>Archosauria</taxon>
        <taxon>Dinosauria</taxon>
        <taxon>Saurischia</taxon>
        <taxon>Theropoda</taxon>
        <taxon>Coelurosauria</taxon>
        <taxon>Aves</taxon>
        <taxon>Neognathae</taxon>
        <taxon>Neoaves</taxon>
        <taxon>Charadriiformes</taxon>
        <taxon>Scolopacidae</taxon>
        <taxon>Calidris</taxon>
    </lineage>
</organism>
<name>A0A8C3J6L2_9CHAR</name>
<dbReference type="PANTHER" id="PTHR46342:SF1">
    <property type="entry name" value="ALPHA-CATULIN"/>
    <property type="match status" value="1"/>
</dbReference>
<evidence type="ECO:0000313" key="5">
    <source>
        <dbReference type="Ensembl" id="ENSCPGP00000003080.1"/>
    </source>
</evidence>
<evidence type="ECO:0000256" key="2">
    <source>
        <dbReference type="ARBA" id="ARBA00008376"/>
    </source>
</evidence>
<evidence type="ECO:0000313" key="6">
    <source>
        <dbReference type="Proteomes" id="UP000694419"/>
    </source>
</evidence>
<comment type="subcellular location">
    <subcellularLocation>
        <location evidence="1">Cytoplasm</location>
    </subcellularLocation>
</comment>
<dbReference type="SUPFAM" id="SSF47220">
    <property type="entry name" value="alpha-catenin/vinculin-like"/>
    <property type="match status" value="1"/>
</dbReference>
<dbReference type="GO" id="GO:0051015">
    <property type="term" value="F:actin filament binding"/>
    <property type="evidence" value="ECO:0007669"/>
    <property type="project" value="InterPro"/>
</dbReference>
<reference evidence="5" key="1">
    <citation type="submission" date="2025-08" db="UniProtKB">
        <authorList>
            <consortium name="Ensembl"/>
        </authorList>
    </citation>
    <scope>IDENTIFICATION</scope>
</reference>
<dbReference type="GO" id="GO:0007155">
    <property type="term" value="P:cell adhesion"/>
    <property type="evidence" value="ECO:0007669"/>
    <property type="project" value="InterPro"/>
</dbReference>
<feature type="compositionally biased region" description="Low complexity" evidence="4">
    <location>
        <begin position="59"/>
        <end position="70"/>
    </location>
</feature>
<dbReference type="PANTHER" id="PTHR46342">
    <property type="entry name" value="ALPHA-CATULIN"/>
    <property type="match status" value="1"/>
</dbReference>
<dbReference type="AlphaFoldDB" id="A0A8C3J6L2"/>
<dbReference type="Gene3D" id="1.20.120.230">
    <property type="entry name" value="Alpha-catenin/vinculin-like"/>
    <property type="match status" value="2"/>
</dbReference>
<sequence length="270" mass="29169">MRGGCARLRVGGRRAAGRGRGGAVEAAQPRPLPASGGRRERSWRRRGSPSPAMATSPCSSSGVSSSSSSGLGADAGLEIRTRSVEQTLVPLVSQITTLINHKDKPKRSDKTLQAIQRVGQAVNLAVGRFVTVGEAIANENHELKEEMSVACIEARRAGETIAQLTDVASLDHPESDSHITIFTDKTGVVKAARLLLSSVTKVLVLADRIVIKQIITSRNKVLATMEQLEKVSSFQEFVQIFSQFGNEMVEFAHLTGDRQNVSINEQLREM</sequence>
<proteinExistence type="inferred from homology"/>
<evidence type="ECO:0000256" key="3">
    <source>
        <dbReference type="ARBA" id="ARBA00022490"/>
    </source>
</evidence>